<name>A0A0A9BDE1_ARUDO</name>
<proteinExistence type="predicted"/>
<organism evidence="1">
    <name type="scientific">Arundo donax</name>
    <name type="common">Giant reed</name>
    <name type="synonym">Donax arundinaceus</name>
    <dbReference type="NCBI Taxonomy" id="35708"/>
    <lineage>
        <taxon>Eukaryota</taxon>
        <taxon>Viridiplantae</taxon>
        <taxon>Streptophyta</taxon>
        <taxon>Embryophyta</taxon>
        <taxon>Tracheophyta</taxon>
        <taxon>Spermatophyta</taxon>
        <taxon>Magnoliopsida</taxon>
        <taxon>Liliopsida</taxon>
        <taxon>Poales</taxon>
        <taxon>Poaceae</taxon>
        <taxon>PACMAD clade</taxon>
        <taxon>Arundinoideae</taxon>
        <taxon>Arundineae</taxon>
        <taxon>Arundo</taxon>
    </lineage>
</organism>
<reference evidence="1" key="1">
    <citation type="submission" date="2014-09" db="EMBL/GenBank/DDBJ databases">
        <authorList>
            <person name="Magalhaes I.L.F."/>
            <person name="Oliveira U."/>
            <person name="Santos F.R."/>
            <person name="Vidigal T.H.D.A."/>
            <person name="Brescovit A.D."/>
            <person name="Santos A.J."/>
        </authorList>
    </citation>
    <scope>NUCLEOTIDE SEQUENCE</scope>
    <source>
        <tissue evidence="1">Shoot tissue taken approximately 20 cm above the soil surface</tissue>
    </source>
</reference>
<accession>A0A0A9BDE1</accession>
<dbReference type="EMBL" id="GBRH01235911">
    <property type="protein sequence ID" value="JAD61984.1"/>
    <property type="molecule type" value="Transcribed_RNA"/>
</dbReference>
<sequence length="27" mass="3404">MRNNHWIANWWRGLLLNWICCIHILNL</sequence>
<evidence type="ECO:0000313" key="1">
    <source>
        <dbReference type="EMBL" id="JAD61984.1"/>
    </source>
</evidence>
<reference evidence="1" key="2">
    <citation type="journal article" date="2015" name="Data Brief">
        <title>Shoot transcriptome of the giant reed, Arundo donax.</title>
        <authorList>
            <person name="Barrero R.A."/>
            <person name="Guerrero F.D."/>
            <person name="Moolhuijzen P."/>
            <person name="Goolsby J.A."/>
            <person name="Tidwell J."/>
            <person name="Bellgard S.E."/>
            <person name="Bellgard M.I."/>
        </authorList>
    </citation>
    <scope>NUCLEOTIDE SEQUENCE</scope>
    <source>
        <tissue evidence="1">Shoot tissue taken approximately 20 cm above the soil surface</tissue>
    </source>
</reference>
<dbReference type="AlphaFoldDB" id="A0A0A9BDE1"/>
<protein>
    <submittedName>
        <fullName evidence="1">Uncharacterized protein</fullName>
    </submittedName>
</protein>